<sequence length="792" mass="90810">MMEPPILSLPSFQGSIYVAKYMGVIPNDLIVNCLSVAKKYQSLGFDTNENIQIRKEIGALFTDLALELNAYLARFSVILDDSQNFKLALHCATYNNFTFLPNNIQKYLNNKFDVKVEQSRESEESLCREFLREDLSLTIKAAKAFRDNNLGMNDVVNDIHIYGEWMRINILPFLRRAEWMANLGIIHHYIFRDLLIFPASSFKGHADYPDLFGDYEFNKIDLQNGLNINPLPEYSSSILQSSIRVDSGAEMPVFTQCVQICLEYKFNSQCNPEEQVREKFWWKLLDVLFPKTQGFDFDGLELKTLTIQGYPYQQYLDNMGAAYIKFDTQVIKMCLLAVEASGFRRPRISVDPFIVHYDHKDFRKMLVSKIEKPVMADVLKLESWGLLLSATQAQFCCMKFAVVHKRIFFDFFICEDWLVDFWEDHLSVESILESLAKLDVADAIDDDDEEGSSDSEGITFDEFCKREAILKREIVDQNVKYLYDVQGLKIEKIKSPLSKLIAGCERIKEVREVYNSILKKSGYNPNGKVTIPSTFNQTKQSNVSSRKSAIAETPEKNRIGGGEYNGFDSRFIFHHSLLFKVIDSLGLKNLVVTFSSAKTLVIKADAAEQNKVAIIIKELLTSDEEKFLSLRNQYIPELLFYERISKSECIFVLPWLNQISEFKNERDLVHDSLAILKMLEDNKVIHRDIRPANLGISDEGKIYLIDYDLAISNENEVIGSAGVAAYHPPETIQYQKQCHKSDVYSMGLTIKQIAGRLSDHRLETIVESMLENDYDKRPTGNALYQALCGKVQ</sequence>
<dbReference type="AlphaFoldDB" id="A0A075AZ29"/>
<dbReference type="SUPFAM" id="SSF56112">
    <property type="entry name" value="Protein kinase-like (PK-like)"/>
    <property type="match status" value="1"/>
</dbReference>
<protein>
    <recommendedName>
        <fullName evidence="1">Protein kinase domain-containing protein</fullName>
    </recommendedName>
</protein>
<dbReference type="InterPro" id="IPR011009">
    <property type="entry name" value="Kinase-like_dom_sf"/>
</dbReference>
<reference evidence="2 3" key="1">
    <citation type="journal article" date="2013" name="Curr. Biol.">
        <title>Shared signatures of parasitism and phylogenomics unite Cryptomycota and microsporidia.</title>
        <authorList>
            <person name="James T.Y."/>
            <person name="Pelin A."/>
            <person name="Bonen L."/>
            <person name="Ahrendt S."/>
            <person name="Sain D."/>
            <person name="Corradi N."/>
            <person name="Stajich J.E."/>
        </authorList>
    </citation>
    <scope>NUCLEOTIDE SEQUENCE [LARGE SCALE GENOMIC DNA]</scope>
    <source>
        <strain evidence="2 3">CSF55</strain>
    </source>
</reference>
<dbReference type="HOGENOM" id="CLU_354564_0_0_1"/>
<dbReference type="InterPro" id="IPR000719">
    <property type="entry name" value="Prot_kinase_dom"/>
</dbReference>
<evidence type="ECO:0000313" key="3">
    <source>
        <dbReference type="Proteomes" id="UP000030755"/>
    </source>
</evidence>
<gene>
    <name evidence="2" type="ORF">O9G_003950</name>
</gene>
<dbReference type="OrthoDB" id="1668230at2759"/>
<dbReference type="SMART" id="SM00220">
    <property type="entry name" value="S_TKc"/>
    <property type="match status" value="1"/>
</dbReference>
<dbReference type="GO" id="GO:0005524">
    <property type="term" value="F:ATP binding"/>
    <property type="evidence" value="ECO:0007669"/>
    <property type="project" value="InterPro"/>
</dbReference>
<dbReference type="PANTHER" id="PTHR24362">
    <property type="entry name" value="SERINE/THREONINE-PROTEIN KINASE NEK"/>
    <property type="match status" value="1"/>
</dbReference>
<dbReference type="EMBL" id="KE560823">
    <property type="protein sequence ID" value="EPZ35517.1"/>
    <property type="molecule type" value="Genomic_DNA"/>
</dbReference>
<dbReference type="Gene3D" id="1.10.510.10">
    <property type="entry name" value="Transferase(Phosphotransferase) domain 1"/>
    <property type="match status" value="1"/>
</dbReference>
<dbReference type="PROSITE" id="PS50011">
    <property type="entry name" value="PROTEIN_KINASE_DOM"/>
    <property type="match status" value="1"/>
</dbReference>
<dbReference type="Pfam" id="PF00069">
    <property type="entry name" value="Pkinase"/>
    <property type="match status" value="1"/>
</dbReference>
<dbReference type="PANTHER" id="PTHR24362:SF309">
    <property type="entry name" value="PROTEIN KINASE DOMAIN-CONTAINING PROTEIN"/>
    <property type="match status" value="1"/>
</dbReference>
<dbReference type="GO" id="GO:0004672">
    <property type="term" value="F:protein kinase activity"/>
    <property type="evidence" value="ECO:0007669"/>
    <property type="project" value="InterPro"/>
</dbReference>
<accession>A0A075AZ29</accession>
<organism evidence="2 3">
    <name type="scientific">Rozella allomycis (strain CSF55)</name>
    <dbReference type="NCBI Taxonomy" id="988480"/>
    <lineage>
        <taxon>Eukaryota</taxon>
        <taxon>Fungi</taxon>
        <taxon>Fungi incertae sedis</taxon>
        <taxon>Cryptomycota</taxon>
        <taxon>Cryptomycota incertae sedis</taxon>
        <taxon>Rozella</taxon>
    </lineage>
</organism>
<evidence type="ECO:0000313" key="2">
    <source>
        <dbReference type="EMBL" id="EPZ35517.1"/>
    </source>
</evidence>
<evidence type="ECO:0000259" key="1">
    <source>
        <dbReference type="PROSITE" id="PS50011"/>
    </source>
</evidence>
<dbReference type="Proteomes" id="UP000030755">
    <property type="component" value="Unassembled WGS sequence"/>
</dbReference>
<keyword evidence="3" id="KW-1185">Reference proteome</keyword>
<dbReference type="STRING" id="988480.A0A075AZ29"/>
<feature type="domain" description="Protein kinase" evidence="1">
    <location>
        <begin position="515"/>
        <end position="792"/>
    </location>
</feature>
<proteinExistence type="predicted"/>
<name>A0A075AZ29_ROZAC</name>